<keyword evidence="2" id="KW-0648">Protein biosynthesis</keyword>
<evidence type="ECO:0000259" key="4">
    <source>
        <dbReference type="PROSITE" id="PS51797"/>
    </source>
</evidence>
<organism evidence="5 6">
    <name type="scientific">Saitozyma podzolica</name>
    <dbReference type="NCBI Taxonomy" id="1890683"/>
    <lineage>
        <taxon>Eukaryota</taxon>
        <taxon>Fungi</taxon>
        <taxon>Dikarya</taxon>
        <taxon>Basidiomycota</taxon>
        <taxon>Agaricomycotina</taxon>
        <taxon>Tremellomycetes</taxon>
        <taxon>Tremellales</taxon>
        <taxon>Trimorphomycetaceae</taxon>
        <taxon>Saitozyma</taxon>
    </lineage>
</organism>
<comment type="caution">
    <text evidence="5">The sequence shown here is derived from an EMBL/GenBank/DDBJ whole genome shotgun (WGS) entry which is preliminary data.</text>
</comment>
<name>A0A427YNZ5_9TREE</name>
<dbReference type="PRINTS" id="PR01653">
    <property type="entry name" value="TCTPROTEIN"/>
</dbReference>
<keyword evidence="6" id="KW-1185">Reference proteome</keyword>
<dbReference type="InterPro" id="IPR011057">
    <property type="entry name" value="Mss4-like_sf"/>
</dbReference>
<dbReference type="PANTHER" id="PTHR11991:SF0">
    <property type="entry name" value="TRANSLATIONALLY-CONTROLLED TUMOR PROTEIN"/>
    <property type="match status" value="1"/>
</dbReference>
<evidence type="ECO:0000256" key="1">
    <source>
        <dbReference type="ARBA" id="ARBA00014759"/>
    </source>
</evidence>
<dbReference type="OrthoDB" id="10248936at2759"/>
<dbReference type="GO" id="GO:0005737">
    <property type="term" value="C:cytoplasm"/>
    <property type="evidence" value="ECO:0007669"/>
    <property type="project" value="TreeGrafter"/>
</dbReference>
<dbReference type="Pfam" id="PF00838">
    <property type="entry name" value="TCTP"/>
    <property type="match status" value="2"/>
</dbReference>
<dbReference type="Proteomes" id="UP000279259">
    <property type="component" value="Unassembled WGS sequence"/>
</dbReference>
<evidence type="ECO:0000256" key="2">
    <source>
        <dbReference type="ARBA" id="ARBA00022917"/>
    </source>
</evidence>
<evidence type="ECO:0000313" key="6">
    <source>
        <dbReference type="Proteomes" id="UP000279259"/>
    </source>
</evidence>
<dbReference type="SUPFAM" id="SSF51316">
    <property type="entry name" value="Mss4-like"/>
    <property type="match status" value="2"/>
</dbReference>
<dbReference type="InterPro" id="IPR018103">
    <property type="entry name" value="Translation_control_tumour_CS"/>
</dbReference>
<dbReference type="PROSITE" id="PS51797">
    <property type="entry name" value="TCTP_3"/>
    <property type="match status" value="1"/>
</dbReference>
<feature type="domain" description="TCTP" evidence="4">
    <location>
        <begin position="1"/>
        <end position="233"/>
    </location>
</feature>
<protein>
    <recommendedName>
        <fullName evidence="1">Translationally-controlled tumor protein homolog</fullName>
    </recommendedName>
</protein>
<dbReference type="PROSITE" id="PS01003">
    <property type="entry name" value="TCTP_2"/>
    <property type="match status" value="1"/>
</dbReference>
<evidence type="ECO:0000313" key="5">
    <source>
        <dbReference type="EMBL" id="RSH92776.1"/>
    </source>
</evidence>
<dbReference type="Gene3D" id="2.170.150.10">
    <property type="entry name" value="Metal Binding Protein, Guanine Nucleotide Exchange Factor, Chain A"/>
    <property type="match status" value="1"/>
</dbReference>
<dbReference type="PROSITE" id="PS01002">
    <property type="entry name" value="TCTP_1"/>
    <property type="match status" value="1"/>
</dbReference>
<dbReference type="InterPro" id="IPR011323">
    <property type="entry name" value="Mss4/transl-control_tumour"/>
</dbReference>
<accession>A0A427YNZ5</accession>
<dbReference type="GO" id="GO:0005509">
    <property type="term" value="F:calcium ion binding"/>
    <property type="evidence" value="ECO:0007669"/>
    <property type="project" value="TreeGrafter"/>
</dbReference>
<dbReference type="InterPro" id="IPR018105">
    <property type="entry name" value="Translational_control_tumour_p"/>
</dbReference>
<dbReference type="PANTHER" id="PTHR11991">
    <property type="entry name" value="TRANSLATIONALLY CONTROLLED TUMOR PROTEIN-RELATED"/>
    <property type="match status" value="1"/>
</dbReference>
<dbReference type="AlphaFoldDB" id="A0A427YNZ5"/>
<sequence length="233" mass="25842">MLLYQDIITGDEMLSDAFDVKEIDDIALEVDCSMIIVKEGDVDIGANPSAEEAEEALEAGAEQVNNVVHSFRLQASPFDKKVGAVASSRFVGIVWSPCSLTTFPRSLPLSPLLPLTTPSRLSTPVPHPAPADWRTLPLAPACLWDAASYLTYLKGYMKAVKANLQEKSPERVPIFEKKAQEFAKKIVGNFKDYEFYVGESMNPEGMVALLNYREDGTTPYFTFWKDGLKEVKI</sequence>
<dbReference type="STRING" id="1890683.A0A427YNZ5"/>
<dbReference type="GO" id="GO:0006412">
    <property type="term" value="P:translation"/>
    <property type="evidence" value="ECO:0007669"/>
    <property type="project" value="UniProtKB-KW"/>
</dbReference>
<dbReference type="FunFam" id="2.170.150.10:FF:000002">
    <property type="entry name" value="Translationally-controlled tumor protein homolog"/>
    <property type="match status" value="1"/>
</dbReference>
<comment type="similarity">
    <text evidence="3">Belongs to the TCTP family.</text>
</comment>
<reference evidence="5 6" key="1">
    <citation type="submission" date="2018-11" db="EMBL/GenBank/DDBJ databases">
        <title>Genome sequence of Saitozyma podzolica DSM 27192.</title>
        <authorList>
            <person name="Aliyu H."/>
            <person name="Gorte O."/>
            <person name="Ochsenreither K."/>
        </authorList>
    </citation>
    <scope>NUCLEOTIDE SEQUENCE [LARGE SCALE GENOMIC DNA]</scope>
    <source>
        <strain evidence="5 6">DSM 27192</strain>
    </source>
</reference>
<dbReference type="InterPro" id="IPR034737">
    <property type="entry name" value="TCTP"/>
</dbReference>
<evidence type="ECO:0000256" key="3">
    <source>
        <dbReference type="PROSITE-ProRule" id="PRU01133"/>
    </source>
</evidence>
<proteinExistence type="inferred from homology"/>
<dbReference type="EMBL" id="RSCD01000005">
    <property type="protein sequence ID" value="RSH92776.1"/>
    <property type="molecule type" value="Genomic_DNA"/>
</dbReference>
<gene>
    <name evidence="5" type="ORF">EHS25_008222</name>
</gene>